<comment type="similarity">
    <text evidence="2 11">Belongs to the HsdR family.</text>
</comment>
<dbReference type="PROSITE" id="PS51192">
    <property type="entry name" value="HELICASE_ATP_BIND_1"/>
    <property type="match status" value="1"/>
</dbReference>
<keyword evidence="14" id="KW-1185">Reference proteome</keyword>
<dbReference type="GO" id="GO:0005524">
    <property type="term" value="F:ATP binding"/>
    <property type="evidence" value="ECO:0007669"/>
    <property type="project" value="UniProtKB-KW"/>
</dbReference>
<dbReference type="Pfam" id="PF22679">
    <property type="entry name" value="T1R_D3-like"/>
    <property type="match status" value="1"/>
</dbReference>
<dbReference type="Gene3D" id="3.40.50.300">
    <property type="entry name" value="P-loop containing nucleotide triphosphate hydrolases"/>
    <property type="match status" value="3"/>
</dbReference>
<dbReference type="CDD" id="cd18030">
    <property type="entry name" value="DEXHc_RE_I_HsdR"/>
    <property type="match status" value="1"/>
</dbReference>
<dbReference type="CDD" id="cd18800">
    <property type="entry name" value="SF2_C_EcoR124I-like"/>
    <property type="match status" value="1"/>
</dbReference>
<dbReference type="eggNOG" id="COG0610">
    <property type="taxonomic scope" value="Bacteria"/>
</dbReference>
<dbReference type="Pfam" id="PF18766">
    <property type="entry name" value="SWI2_SNF2"/>
    <property type="match status" value="1"/>
</dbReference>
<dbReference type="Gene3D" id="3.90.1570.50">
    <property type="match status" value="1"/>
</dbReference>
<dbReference type="AlphaFoldDB" id="K0ZKE6"/>
<dbReference type="EC" id="3.1.21.3" evidence="11"/>
<dbReference type="HOGENOM" id="CLU_005762_0_0_11"/>
<sequence>MFAENPTVRDFVFDRVASLDVQGIEGHDLPRDTHEVLLEGPLRAALIRLNPEIAAQESRADEVITALRRILLDATHTPHPVVANEQFTAWLTGDKSMPFGESGEHVPVRLIDFDHPEDDSSNQWMVSREVTFRQGKETNRFDVVIWCNGLPLVVVETKTAVGPSKTWLDGAQQIHDEYEVEASQFFVPNVFSVATDGKELRYGSVGMPIEKWGPWRDEDEPSDAVPGLTKVGNAIDGLLQPEVILDFLRFFSTFGTDRQHRRIKLIARFQQIQAANKIVARVLEGKKKQGLIWHFQGSGKSLLMVFTARKLRAQPQLKSPTVMVVVDRTDLDAQITSTFLAADVANMVQVGSKAELKDLLNAGSRKVIITMIHKFGDITEALDERDNIIVMVDEAHRTQEGDLGRAMRTALPNAFLFGLTGTPINKRDHNTFKWFGDPSDESGYLSRYSFQDSQRDGATLPLNFEPRLSEMHLDEHAIDIAFEELTRENELTEADRTKLSKQASSIEVLIKAPDRVAKVAADIAEHFQSHVAPQGFKAQVVVYDKEMCVAYKHELDKYLPTEASTVVMSSAQTDPPEWHQWTPDRSQMDRLLERFNNPNDPLKIVIVTAKLLTGFDAPILQAQYLDKPLHDHTLLQAITRTNRVYPPNKAYGLVVDYLGVFDDLANALSFDDQSVRDVIKNLDDLVDQFPPAMQAALAFFPGVDRTQDGWEALQAAQEMLGEDRRDAFAKAYSIVHQLWEALSPAPFLAEYKRDYTWLTAVYQSTRPAETSNRLLWHALGGKTLALIHEHVQVDLPRRDLETIVLDADLVEDLMLGGRGTVDPDELAKIVSKRIAKHAGDPLFIALGKRLQDLRKRYADAQQHSLDFLRELLELGRDTLQAEKEAGEVPREERGKAALTELFETVRSESTPIIVEKVVEEIDNVVRQVRFDGWQSTSEGDREVRRQLRLILVVKFKIKSTDVFDKAHEYIREYY</sequence>
<evidence type="ECO:0000256" key="4">
    <source>
        <dbReference type="ARBA" id="ARBA00022722"/>
    </source>
</evidence>
<evidence type="ECO:0000256" key="6">
    <source>
        <dbReference type="ARBA" id="ARBA00022747"/>
    </source>
</evidence>
<dbReference type="Pfam" id="PF04313">
    <property type="entry name" value="HSDR_N"/>
    <property type="match status" value="1"/>
</dbReference>
<dbReference type="STRING" id="883077.HMPREF9241_00176"/>
<dbReference type="PATRIC" id="fig|883077.3.peg.169"/>
<dbReference type="GO" id="GO:0009035">
    <property type="term" value="F:type I site-specific deoxyribonuclease activity"/>
    <property type="evidence" value="ECO:0007669"/>
    <property type="project" value="UniProtKB-EC"/>
</dbReference>
<dbReference type="PANTHER" id="PTHR30195:SF15">
    <property type="entry name" value="TYPE I RESTRICTION ENZYME HINDI ENDONUCLEASE SUBUNIT"/>
    <property type="match status" value="1"/>
</dbReference>
<keyword evidence="4" id="KW-0540">Nuclease</keyword>
<evidence type="ECO:0000256" key="2">
    <source>
        <dbReference type="ARBA" id="ARBA00008598"/>
    </source>
</evidence>
<accession>K0ZKE6</accession>
<dbReference type="InterPro" id="IPR007409">
    <property type="entry name" value="Restrct_endonuc_type1_HsdR_N"/>
</dbReference>
<evidence type="ECO:0000256" key="1">
    <source>
        <dbReference type="ARBA" id="ARBA00000851"/>
    </source>
</evidence>
<protein>
    <recommendedName>
        <fullName evidence="11">Type I restriction enzyme endonuclease subunit</fullName>
        <shortName evidence="11">R protein</shortName>
        <ecNumber evidence="11">3.1.21.3</ecNumber>
    </recommendedName>
</protein>
<dbReference type="PANTHER" id="PTHR30195">
    <property type="entry name" value="TYPE I SITE-SPECIFIC DEOXYRIBONUCLEASE PROTEIN SUBUNIT M AND R"/>
    <property type="match status" value="1"/>
</dbReference>
<gene>
    <name evidence="13" type="ORF">HMPREF9241_00176</name>
</gene>
<evidence type="ECO:0000256" key="7">
    <source>
        <dbReference type="ARBA" id="ARBA00022759"/>
    </source>
</evidence>
<dbReference type="InterPro" id="IPR014001">
    <property type="entry name" value="Helicase_ATP-bd"/>
</dbReference>
<dbReference type="InterPro" id="IPR004473">
    <property type="entry name" value="Restrct_endonuc_typeI_HsdR"/>
</dbReference>
<dbReference type="SMART" id="SM00487">
    <property type="entry name" value="DEXDc"/>
    <property type="match status" value="1"/>
</dbReference>
<dbReference type="RefSeq" id="WP_006680382.1">
    <property type="nucleotide sequence ID" value="NZ_JH815208.1"/>
</dbReference>
<reference evidence="13 14" key="1">
    <citation type="submission" date="2012-07" db="EMBL/GenBank/DDBJ databases">
        <title>The Genome Sequence of Actinomyces turicensis ACS-279-V-COL4.</title>
        <authorList>
            <consortium name="The Broad Institute Genome Sequencing Platform"/>
            <person name="Earl A."/>
            <person name="Ward D."/>
            <person name="Feldgarden M."/>
            <person name="Gevers D."/>
            <person name="Saerens B."/>
            <person name="Vaneechoutte M."/>
            <person name="Walker B."/>
            <person name="Young S.K."/>
            <person name="Zeng Q."/>
            <person name="Gargeya S."/>
            <person name="Fitzgerald M."/>
            <person name="Haas B."/>
            <person name="Abouelleil A."/>
            <person name="Alvarado L."/>
            <person name="Arachchi H.M."/>
            <person name="Berlin A."/>
            <person name="Chapman S.B."/>
            <person name="Goldberg J."/>
            <person name="Griggs A."/>
            <person name="Gujja S."/>
            <person name="Hansen M."/>
            <person name="Howarth C."/>
            <person name="Imamovic A."/>
            <person name="Larimer J."/>
            <person name="McCowen C."/>
            <person name="Montmayeur A."/>
            <person name="Murphy C."/>
            <person name="Neiman D."/>
            <person name="Pearson M."/>
            <person name="Priest M."/>
            <person name="Roberts A."/>
            <person name="Saif S."/>
            <person name="Shea T."/>
            <person name="Sisk P."/>
            <person name="Sykes S."/>
            <person name="Wortman J."/>
            <person name="Nusbaum C."/>
            <person name="Birren B."/>
        </authorList>
    </citation>
    <scope>NUCLEOTIDE SEQUENCE [LARGE SCALE GENOMIC DNA]</scope>
    <source>
        <strain evidence="13 14">ACS-279-V-Col4</strain>
    </source>
</reference>
<proteinExistence type="inferred from homology"/>
<evidence type="ECO:0000256" key="11">
    <source>
        <dbReference type="RuleBase" id="RU364115"/>
    </source>
</evidence>
<keyword evidence="8 11" id="KW-0378">Hydrolase</keyword>
<dbReference type="GO" id="GO:0009307">
    <property type="term" value="P:DNA restriction-modification system"/>
    <property type="evidence" value="ECO:0007669"/>
    <property type="project" value="UniProtKB-KW"/>
</dbReference>
<evidence type="ECO:0000313" key="14">
    <source>
        <dbReference type="Proteomes" id="UP000003994"/>
    </source>
</evidence>
<dbReference type="Proteomes" id="UP000003994">
    <property type="component" value="Unassembled WGS sequence"/>
</dbReference>
<evidence type="ECO:0000256" key="8">
    <source>
        <dbReference type="ARBA" id="ARBA00022801"/>
    </source>
</evidence>
<dbReference type="InterPro" id="IPR055180">
    <property type="entry name" value="HsdR_RecA-like_helicase_dom_2"/>
</dbReference>
<organism evidence="13 14">
    <name type="scientific">Schaalia turicensis ACS-279-V-Col4</name>
    <dbReference type="NCBI Taxonomy" id="883077"/>
    <lineage>
        <taxon>Bacteria</taxon>
        <taxon>Bacillati</taxon>
        <taxon>Actinomycetota</taxon>
        <taxon>Actinomycetes</taxon>
        <taxon>Actinomycetales</taxon>
        <taxon>Actinomycetaceae</taxon>
        <taxon>Schaalia</taxon>
    </lineage>
</organism>
<keyword evidence="7" id="KW-0255">Endonuclease</keyword>
<feature type="domain" description="Helicase ATP-binding" evidence="12">
    <location>
        <begin position="281"/>
        <end position="441"/>
    </location>
</feature>
<evidence type="ECO:0000259" key="12">
    <source>
        <dbReference type="PROSITE" id="PS51192"/>
    </source>
</evidence>
<evidence type="ECO:0000256" key="5">
    <source>
        <dbReference type="ARBA" id="ARBA00022741"/>
    </source>
</evidence>
<dbReference type="NCBIfam" id="TIGR00348">
    <property type="entry name" value="hsdR"/>
    <property type="match status" value="1"/>
</dbReference>
<dbReference type="GO" id="GO:0003677">
    <property type="term" value="F:DNA binding"/>
    <property type="evidence" value="ECO:0007669"/>
    <property type="project" value="UniProtKB-KW"/>
</dbReference>
<keyword evidence="9 11" id="KW-0067">ATP-binding</keyword>
<dbReference type="InterPro" id="IPR051268">
    <property type="entry name" value="Type-I_R_enzyme_R_subunit"/>
</dbReference>
<evidence type="ECO:0000313" key="13">
    <source>
        <dbReference type="EMBL" id="EJZ88315.1"/>
    </source>
</evidence>
<dbReference type="InterPro" id="IPR027417">
    <property type="entry name" value="P-loop_NTPase"/>
</dbReference>
<keyword evidence="10 11" id="KW-0238">DNA-binding</keyword>
<evidence type="ECO:0000256" key="10">
    <source>
        <dbReference type="ARBA" id="ARBA00023125"/>
    </source>
</evidence>
<comment type="function">
    <text evidence="11">Subunit R is required for both nuclease and ATPase activities, but not for modification.</text>
</comment>
<keyword evidence="6 11" id="KW-0680">Restriction system</keyword>
<comment type="subunit">
    <text evidence="3 11">The type I restriction/modification system is composed of three polypeptides R, M and S.</text>
</comment>
<dbReference type="EMBL" id="AGWQ01000002">
    <property type="protein sequence ID" value="EJZ88315.1"/>
    <property type="molecule type" value="Genomic_DNA"/>
</dbReference>
<dbReference type="SUPFAM" id="SSF52540">
    <property type="entry name" value="P-loop containing nucleoside triphosphate hydrolases"/>
    <property type="match status" value="2"/>
</dbReference>
<dbReference type="InterPro" id="IPR040980">
    <property type="entry name" value="SWI2_SNF2"/>
</dbReference>
<comment type="caution">
    <text evidence="13">The sequence shown here is derived from an EMBL/GenBank/DDBJ whole genome shotgun (WGS) entry which is preliminary data.</text>
</comment>
<evidence type="ECO:0000256" key="9">
    <source>
        <dbReference type="ARBA" id="ARBA00022840"/>
    </source>
</evidence>
<comment type="catalytic activity">
    <reaction evidence="1 11">
        <text>Endonucleolytic cleavage of DNA to give random double-stranded fragments with terminal 5'-phosphates, ATP is simultaneously hydrolyzed.</text>
        <dbReference type="EC" id="3.1.21.3"/>
    </reaction>
</comment>
<dbReference type="CDD" id="cd22332">
    <property type="entry name" value="HsdR_N"/>
    <property type="match status" value="1"/>
</dbReference>
<evidence type="ECO:0000256" key="3">
    <source>
        <dbReference type="ARBA" id="ARBA00011296"/>
    </source>
</evidence>
<keyword evidence="5 11" id="KW-0547">Nucleotide-binding</keyword>
<name>K0ZKE6_9ACTO</name>